<protein>
    <submittedName>
        <fullName evidence="1">Uncharacterized protein</fullName>
    </submittedName>
</protein>
<dbReference type="EMBL" id="UINC01169731">
    <property type="protein sequence ID" value="SVD73420.1"/>
    <property type="molecule type" value="Genomic_DNA"/>
</dbReference>
<sequence length="68" mass="7503">MYDRILSNFASMRTRVSDNVVSPNPNLSCTTSGTGIGDALIAVLATLRKRFLGLRLMLKFKLQSLIES</sequence>
<evidence type="ECO:0000313" key="1">
    <source>
        <dbReference type="EMBL" id="SVD73420.1"/>
    </source>
</evidence>
<proteinExistence type="predicted"/>
<name>A0A382XRF0_9ZZZZ</name>
<accession>A0A382XRF0</accession>
<organism evidence="1">
    <name type="scientific">marine metagenome</name>
    <dbReference type="NCBI Taxonomy" id="408172"/>
    <lineage>
        <taxon>unclassified sequences</taxon>
        <taxon>metagenomes</taxon>
        <taxon>ecological metagenomes</taxon>
    </lineage>
</organism>
<gene>
    <name evidence="1" type="ORF">METZ01_LOCUS426274</name>
</gene>
<dbReference type="AlphaFoldDB" id="A0A382XRF0"/>
<reference evidence="1" key="1">
    <citation type="submission" date="2018-05" db="EMBL/GenBank/DDBJ databases">
        <authorList>
            <person name="Lanie J.A."/>
            <person name="Ng W.-L."/>
            <person name="Kazmierczak K.M."/>
            <person name="Andrzejewski T.M."/>
            <person name="Davidsen T.M."/>
            <person name="Wayne K.J."/>
            <person name="Tettelin H."/>
            <person name="Glass J.I."/>
            <person name="Rusch D."/>
            <person name="Podicherti R."/>
            <person name="Tsui H.-C.T."/>
            <person name="Winkler M.E."/>
        </authorList>
    </citation>
    <scope>NUCLEOTIDE SEQUENCE</scope>
</reference>